<keyword evidence="2" id="KW-1185">Reference proteome</keyword>
<dbReference type="RefSeq" id="WP_188556852.1">
    <property type="nucleotide sequence ID" value="NZ_BMGS01000002.1"/>
</dbReference>
<gene>
    <name evidence="1" type="ORF">GCM10011378_11580</name>
</gene>
<dbReference type="EMBL" id="BMGS01000002">
    <property type="protein sequence ID" value="GGG36891.1"/>
    <property type="molecule type" value="Genomic_DNA"/>
</dbReference>
<evidence type="ECO:0008006" key="3">
    <source>
        <dbReference type="Google" id="ProtNLM"/>
    </source>
</evidence>
<proteinExistence type="predicted"/>
<evidence type="ECO:0000313" key="1">
    <source>
        <dbReference type="EMBL" id="GGG36891.1"/>
    </source>
</evidence>
<dbReference type="Proteomes" id="UP000601361">
    <property type="component" value="Unassembled WGS sequence"/>
</dbReference>
<organism evidence="1 2">
    <name type="scientific">Hymenobacter glacieicola</name>
    <dbReference type="NCBI Taxonomy" id="1562124"/>
    <lineage>
        <taxon>Bacteria</taxon>
        <taxon>Pseudomonadati</taxon>
        <taxon>Bacteroidota</taxon>
        <taxon>Cytophagia</taxon>
        <taxon>Cytophagales</taxon>
        <taxon>Hymenobacteraceae</taxon>
        <taxon>Hymenobacter</taxon>
    </lineage>
</organism>
<name>A0ABQ1WPG4_9BACT</name>
<dbReference type="PROSITE" id="PS51257">
    <property type="entry name" value="PROKAR_LIPOPROTEIN"/>
    <property type="match status" value="1"/>
</dbReference>
<protein>
    <recommendedName>
        <fullName evidence="3">Lipoprotein</fullName>
    </recommendedName>
</protein>
<comment type="caution">
    <text evidence="1">The sequence shown here is derived from an EMBL/GenBank/DDBJ whole genome shotgun (WGS) entry which is preliminary data.</text>
</comment>
<evidence type="ECO:0000313" key="2">
    <source>
        <dbReference type="Proteomes" id="UP000601361"/>
    </source>
</evidence>
<sequence length="120" mass="13452">MQQLLRLGSAGILVALLTACQPSLEEKVRNPQQGDVYVVQFQPQGAPATRYFFYQLYRATPDSVYLHPARQDAASPDEAAQATFAPEKNLPYTRAEALELLREQPGDVLHSRLIEVRRGK</sequence>
<accession>A0ABQ1WPG4</accession>
<reference evidence="2" key="1">
    <citation type="journal article" date="2019" name="Int. J. Syst. Evol. Microbiol.">
        <title>The Global Catalogue of Microorganisms (GCM) 10K type strain sequencing project: providing services to taxonomists for standard genome sequencing and annotation.</title>
        <authorList>
            <consortium name="The Broad Institute Genomics Platform"/>
            <consortium name="The Broad Institute Genome Sequencing Center for Infectious Disease"/>
            <person name="Wu L."/>
            <person name="Ma J."/>
        </authorList>
    </citation>
    <scope>NUCLEOTIDE SEQUENCE [LARGE SCALE GENOMIC DNA]</scope>
    <source>
        <strain evidence="2">CGMCC 1.12990</strain>
    </source>
</reference>